<dbReference type="GO" id="GO:0015031">
    <property type="term" value="P:protein transport"/>
    <property type="evidence" value="ECO:0007669"/>
    <property type="project" value="UniProtKB-KW"/>
</dbReference>
<protein>
    <recommendedName>
        <fullName evidence="3">Conserved oligomeric Golgi complex subunit 1</fullName>
    </recommendedName>
</protein>
<reference evidence="9" key="1">
    <citation type="submission" date="2021-01" db="EMBL/GenBank/DDBJ databases">
        <authorList>
            <person name="Corre E."/>
            <person name="Pelletier E."/>
            <person name="Niang G."/>
            <person name="Scheremetjew M."/>
            <person name="Finn R."/>
            <person name="Kale V."/>
            <person name="Holt S."/>
            <person name="Cochrane G."/>
            <person name="Meng A."/>
            <person name="Brown T."/>
            <person name="Cohen L."/>
        </authorList>
    </citation>
    <scope>NUCLEOTIDE SEQUENCE</scope>
    <source>
        <strain evidence="9">CCMP1897</strain>
    </source>
</reference>
<evidence type="ECO:0000256" key="6">
    <source>
        <dbReference type="ARBA" id="ARBA00023034"/>
    </source>
</evidence>
<evidence type="ECO:0000256" key="1">
    <source>
        <dbReference type="ARBA" id="ARBA00004395"/>
    </source>
</evidence>
<dbReference type="PANTHER" id="PTHR31658">
    <property type="entry name" value="CONSERVED OLIGOMERIC GOLGI COMPLEX SUBUNIT 1"/>
    <property type="match status" value="1"/>
</dbReference>
<keyword evidence="4" id="KW-0813">Transport</keyword>
<dbReference type="GO" id="GO:0000139">
    <property type="term" value="C:Golgi membrane"/>
    <property type="evidence" value="ECO:0007669"/>
    <property type="project" value="UniProtKB-SubCell"/>
</dbReference>
<keyword evidence="8" id="KW-0175">Coiled coil</keyword>
<dbReference type="PANTHER" id="PTHR31658:SF0">
    <property type="entry name" value="CONSERVED OLIGOMERIC GOLGI COMPLEX SUBUNIT 1"/>
    <property type="match status" value="1"/>
</dbReference>
<evidence type="ECO:0000256" key="2">
    <source>
        <dbReference type="ARBA" id="ARBA00006653"/>
    </source>
</evidence>
<evidence type="ECO:0000256" key="7">
    <source>
        <dbReference type="ARBA" id="ARBA00023136"/>
    </source>
</evidence>
<name>A0A7S3UFN4_9CHLO</name>
<evidence type="ECO:0000256" key="4">
    <source>
        <dbReference type="ARBA" id="ARBA00022448"/>
    </source>
</evidence>
<feature type="coiled-coil region" evidence="8">
    <location>
        <begin position="30"/>
        <end position="57"/>
    </location>
</feature>
<keyword evidence="6" id="KW-0333">Golgi apparatus</keyword>
<evidence type="ECO:0000256" key="5">
    <source>
        <dbReference type="ARBA" id="ARBA00022927"/>
    </source>
</evidence>
<dbReference type="GO" id="GO:0017119">
    <property type="term" value="C:Golgi transport complex"/>
    <property type="evidence" value="ECO:0007669"/>
    <property type="project" value="InterPro"/>
</dbReference>
<dbReference type="AlphaFoldDB" id="A0A7S3UFN4"/>
<comment type="subcellular location">
    <subcellularLocation>
        <location evidence="1">Golgi apparatus membrane</location>
        <topology evidence="1">Peripheral membrane protein</topology>
    </subcellularLocation>
</comment>
<evidence type="ECO:0000256" key="8">
    <source>
        <dbReference type="SAM" id="Coils"/>
    </source>
</evidence>
<organism evidence="9">
    <name type="scientific">Picocystis salinarum</name>
    <dbReference type="NCBI Taxonomy" id="88271"/>
    <lineage>
        <taxon>Eukaryota</taxon>
        <taxon>Viridiplantae</taxon>
        <taxon>Chlorophyta</taxon>
        <taxon>Picocystophyceae</taxon>
        <taxon>Picocystales</taxon>
        <taxon>Picocystaceae</taxon>
        <taxon>Picocystis</taxon>
    </lineage>
</organism>
<dbReference type="InterPro" id="IPR033370">
    <property type="entry name" value="COG1"/>
</dbReference>
<dbReference type="GO" id="GO:0006891">
    <property type="term" value="P:intra-Golgi vesicle-mediated transport"/>
    <property type="evidence" value="ECO:0007669"/>
    <property type="project" value="InterPro"/>
</dbReference>
<gene>
    <name evidence="9" type="ORF">PSAL00342_LOCUS4740</name>
</gene>
<dbReference type="Pfam" id="PF08700">
    <property type="entry name" value="VPS51_Exo84_N"/>
    <property type="match status" value="1"/>
</dbReference>
<sequence length="976" mass="108742">MAHVDARRRAWTVEADARRSAESLFETRNVKEIRTIAERTEQDVERKQGELRQLIGSSYRDFIQSADTVVSMAETCMALVEDVGRIKISFRNLSEDVAAFVAKSPKSNAGLGDRDKLYAVGTRVKFLMDTPEIIWGCMDESDHLEASRRYVRAEQVNRLITRGKWKDALSNFPLLRHQWPAIEKFKSQIAEKARTNLCQDRLSLQQASNALSAVASLEGIDAEQVLQVFLRMKLFWLEKHLQGIRENKICNMKDLEGKVREIVQSIQNGMYQAGHLFLVSTEQKQSKLLEYVVATGVDGMAFADITHNEDEIMLWQESQTTLEDKLSLINNDKVTQCCLDWLQGVSQALTKDAAELFGALDSLKDLEALQSAIHDEISRIGSNVDVERWLTTLQGAPVEDIWEATCEAVIRKPLDVWGTFFEHIFVEKAKGLICAAYEALSLETQVSAVLEEITNGTPCPPGSIGSQKWPLEEPEARALESTQSVSSAAEHTVASSWRNQLPSLVHQMDVGLFRNLEDIVRFLNSDSKMVTSRKAEIEPFAKTQCKHAMVDLEKLVLGTVERLESSNNSTTEATVIAVEQRLFLARLSSDIASGSKSLQLTLGSSEKWNNVVSLTSFANGIRRLGSLGAGSAQQKGLAGARELIEVQEFLQKASFRASRAWIDWSASALVAKLSDQLLNSASYRTALGLKWWEELEVENDGYEPLRIKLPTMPSSCIVCCCFEACCELHRAGAHFLDMDTLRYFEWTLGHKVLDLVESLLLDDSPFSQALTEKGAIQLLLDLKFLEDVLAGCSDGVETGADLMAAYLQWKRRVSAVLGKVASRIDPIDWATYEPYLWQNEEKCYHRSCVLLGSLTQTRRLHTGPPQKLPYSSDTNILDMGSTAPRFMYLPISAPASILPFQEDGNGAFGTFADDLLEEDGFSWGRTFMGQVQRGSGLFNHADKVQERAAQAMASLGEYLPPAGGLLSSFTQGVSKR</sequence>
<keyword evidence="5" id="KW-0653">Protein transport</keyword>
<keyword evidence="7" id="KW-0472">Membrane</keyword>
<accession>A0A7S3UFN4</accession>
<proteinExistence type="inferred from homology"/>
<dbReference type="EMBL" id="HBIS01005248">
    <property type="protein sequence ID" value="CAE0610905.1"/>
    <property type="molecule type" value="Transcribed_RNA"/>
</dbReference>
<evidence type="ECO:0000313" key="9">
    <source>
        <dbReference type="EMBL" id="CAE0610905.1"/>
    </source>
</evidence>
<comment type="similarity">
    <text evidence="2">Belongs to the COG1 family.</text>
</comment>
<evidence type="ECO:0000256" key="3">
    <source>
        <dbReference type="ARBA" id="ARBA00020978"/>
    </source>
</evidence>